<evidence type="ECO:0000313" key="2">
    <source>
        <dbReference type="Proteomes" id="UP000004690"/>
    </source>
</evidence>
<protein>
    <submittedName>
        <fullName evidence="1">Uncharacterized protein</fullName>
    </submittedName>
</protein>
<dbReference type="OrthoDB" id="1446962at2"/>
<dbReference type="RefSeq" id="WP_008616062.1">
    <property type="nucleotide sequence ID" value="NZ_JH651380.1"/>
</dbReference>
<dbReference type="HOGENOM" id="CLU_2649599_0_0_10"/>
<dbReference type="Proteomes" id="UP000004690">
    <property type="component" value="Unassembled WGS sequence"/>
</dbReference>
<keyword evidence="2" id="KW-1185">Reference proteome</keyword>
<sequence length="76" mass="8939">MMLLPLDSYKEAMDLILYLLKTCIMALHADYVTNEFIGEPEFNTSEVLKLITQLMPYEEMEFLDEGNIMMKQLELK</sequence>
<organism evidence="1 2">
    <name type="scientific">Galbibacter orientalis DSM 19592</name>
    <dbReference type="NCBI Taxonomy" id="926559"/>
    <lineage>
        <taxon>Bacteria</taxon>
        <taxon>Pseudomonadati</taxon>
        <taxon>Bacteroidota</taxon>
        <taxon>Flavobacteriia</taxon>
        <taxon>Flavobacteriales</taxon>
        <taxon>Flavobacteriaceae</taxon>
        <taxon>Galbibacter</taxon>
    </lineage>
</organism>
<dbReference type="AlphaFoldDB" id="I3C0Z2"/>
<evidence type="ECO:0000313" key="1">
    <source>
        <dbReference type="EMBL" id="EIJ37285.1"/>
    </source>
</evidence>
<gene>
    <name evidence="1" type="ORF">JoomaDRAFT_0228</name>
</gene>
<name>I3C0Z2_9FLAO</name>
<reference evidence="1 2" key="1">
    <citation type="submission" date="2012-02" db="EMBL/GenBank/DDBJ databases">
        <title>Improved High-Quality Draft genome of Joostella marina DSM 19592.</title>
        <authorList>
            <consortium name="US DOE Joint Genome Institute (JGI-PGF)"/>
            <person name="Lucas S."/>
            <person name="Copeland A."/>
            <person name="Lapidus A."/>
            <person name="Bruce D."/>
            <person name="Goodwin L."/>
            <person name="Pitluck S."/>
            <person name="Peters L."/>
            <person name="Chertkov O."/>
            <person name="Ovchinnikova G."/>
            <person name="Kyrpides N."/>
            <person name="Mavromatis K."/>
            <person name="Detter J.C."/>
            <person name="Han C."/>
            <person name="Land M."/>
            <person name="Hauser L."/>
            <person name="Markowitz V."/>
            <person name="Cheng J.-F."/>
            <person name="Hugenholtz P."/>
            <person name="Woyke T."/>
            <person name="Wu D."/>
            <person name="Tindall B."/>
            <person name="Brambilla E."/>
            <person name="Klenk H.-P."/>
            <person name="Eisen J.A."/>
        </authorList>
    </citation>
    <scope>NUCLEOTIDE SEQUENCE [LARGE SCALE GENOMIC DNA]</scope>
    <source>
        <strain evidence="1 2">DSM 19592</strain>
    </source>
</reference>
<proteinExistence type="predicted"/>
<accession>I3C0Z2</accession>
<dbReference type="EMBL" id="JH651380">
    <property type="protein sequence ID" value="EIJ37285.1"/>
    <property type="molecule type" value="Genomic_DNA"/>
</dbReference>